<dbReference type="InterPro" id="IPR004358">
    <property type="entry name" value="Sig_transdc_His_kin-like_C"/>
</dbReference>
<evidence type="ECO:0000256" key="8">
    <source>
        <dbReference type="SAM" id="Phobius"/>
    </source>
</evidence>
<dbReference type="InterPro" id="IPR050736">
    <property type="entry name" value="Sensor_HK_Regulatory"/>
</dbReference>
<comment type="subcellular location">
    <subcellularLocation>
        <location evidence="2">Membrane</location>
    </subcellularLocation>
</comment>
<comment type="catalytic activity">
    <reaction evidence="1">
        <text>ATP + protein L-histidine = ADP + protein N-phospho-L-histidine.</text>
        <dbReference type="EC" id="2.7.13.3"/>
    </reaction>
</comment>
<dbReference type="EC" id="2.7.13.3" evidence="3"/>
<dbReference type="InterPro" id="IPR036097">
    <property type="entry name" value="HisK_dim/P_sf"/>
</dbReference>
<feature type="domain" description="HAMP" evidence="10">
    <location>
        <begin position="197"/>
        <end position="249"/>
    </location>
</feature>
<dbReference type="InterPro" id="IPR036890">
    <property type="entry name" value="HATPase_C_sf"/>
</dbReference>
<dbReference type="SUPFAM" id="SSF47384">
    <property type="entry name" value="Homodimeric domain of signal transducing histidine kinase"/>
    <property type="match status" value="1"/>
</dbReference>
<dbReference type="PANTHER" id="PTHR43711">
    <property type="entry name" value="TWO-COMPONENT HISTIDINE KINASE"/>
    <property type="match status" value="1"/>
</dbReference>
<keyword evidence="5" id="KW-0808">Transferase</keyword>
<accession>A0A2R4CE81</accession>
<dbReference type="Pfam" id="PF02518">
    <property type="entry name" value="HATPase_c"/>
    <property type="match status" value="1"/>
</dbReference>
<dbReference type="Proteomes" id="UP000240505">
    <property type="component" value="Chromosome"/>
</dbReference>
<keyword evidence="8" id="KW-0812">Transmembrane</keyword>
<dbReference type="CDD" id="cd00082">
    <property type="entry name" value="HisKA"/>
    <property type="match status" value="1"/>
</dbReference>
<feature type="domain" description="Histidine kinase" evidence="9">
    <location>
        <begin position="257"/>
        <end position="476"/>
    </location>
</feature>
<keyword evidence="8" id="KW-0472">Membrane</keyword>
<dbReference type="CDD" id="cd00075">
    <property type="entry name" value="HATPase"/>
    <property type="match status" value="1"/>
</dbReference>
<evidence type="ECO:0000256" key="4">
    <source>
        <dbReference type="ARBA" id="ARBA00022553"/>
    </source>
</evidence>
<dbReference type="Gene3D" id="1.10.287.130">
    <property type="match status" value="1"/>
</dbReference>
<organism evidence="11 12">
    <name type="scientific">Pseudoduganella armeniaca</name>
    <dbReference type="NCBI Taxonomy" id="2072590"/>
    <lineage>
        <taxon>Bacteria</taxon>
        <taxon>Pseudomonadati</taxon>
        <taxon>Pseudomonadota</taxon>
        <taxon>Betaproteobacteria</taxon>
        <taxon>Burkholderiales</taxon>
        <taxon>Oxalobacteraceae</taxon>
        <taxon>Telluria group</taxon>
        <taxon>Pseudoduganella</taxon>
    </lineage>
</organism>
<dbReference type="GO" id="GO:0000155">
    <property type="term" value="F:phosphorelay sensor kinase activity"/>
    <property type="evidence" value="ECO:0007669"/>
    <property type="project" value="InterPro"/>
</dbReference>
<evidence type="ECO:0000256" key="7">
    <source>
        <dbReference type="ARBA" id="ARBA00023012"/>
    </source>
</evidence>
<dbReference type="OrthoDB" id="9804645at2"/>
<dbReference type="GO" id="GO:0016020">
    <property type="term" value="C:membrane"/>
    <property type="evidence" value="ECO:0007669"/>
    <property type="project" value="UniProtKB-SubCell"/>
</dbReference>
<evidence type="ECO:0000256" key="6">
    <source>
        <dbReference type="ARBA" id="ARBA00022777"/>
    </source>
</evidence>
<dbReference type="RefSeq" id="WP_107143282.1">
    <property type="nucleotide sequence ID" value="NZ_CP028324.1"/>
</dbReference>
<dbReference type="KEGG" id="masz:C9I28_21600"/>
<dbReference type="AlphaFoldDB" id="A0A2R4CE81"/>
<evidence type="ECO:0000256" key="3">
    <source>
        <dbReference type="ARBA" id="ARBA00012438"/>
    </source>
</evidence>
<evidence type="ECO:0000256" key="1">
    <source>
        <dbReference type="ARBA" id="ARBA00000085"/>
    </source>
</evidence>
<evidence type="ECO:0000259" key="9">
    <source>
        <dbReference type="PROSITE" id="PS50109"/>
    </source>
</evidence>
<dbReference type="Pfam" id="PF00512">
    <property type="entry name" value="HisKA"/>
    <property type="match status" value="1"/>
</dbReference>
<dbReference type="InterPro" id="IPR003594">
    <property type="entry name" value="HATPase_dom"/>
</dbReference>
<keyword evidence="6 11" id="KW-0418">Kinase</keyword>
<dbReference type="SUPFAM" id="SSF55874">
    <property type="entry name" value="ATPase domain of HSP90 chaperone/DNA topoisomerase II/histidine kinase"/>
    <property type="match status" value="1"/>
</dbReference>
<dbReference type="PROSITE" id="PS50109">
    <property type="entry name" value="HIS_KIN"/>
    <property type="match status" value="1"/>
</dbReference>
<evidence type="ECO:0000313" key="12">
    <source>
        <dbReference type="Proteomes" id="UP000240505"/>
    </source>
</evidence>
<protein>
    <recommendedName>
        <fullName evidence="3">histidine kinase</fullName>
        <ecNumber evidence="3">2.7.13.3</ecNumber>
    </recommendedName>
</protein>
<dbReference type="InterPro" id="IPR003660">
    <property type="entry name" value="HAMP_dom"/>
</dbReference>
<dbReference type="EMBL" id="CP028324">
    <property type="protein sequence ID" value="AVR97943.1"/>
    <property type="molecule type" value="Genomic_DNA"/>
</dbReference>
<evidence type="ECO:0000256" key="5">
    <source>
        <dbReference type="ARBA" id="ARBA00022679"/>
    </source>
</evidence>
<dbReference type="Pfam" id="PF00672">
    <property type="entry name" value="HAMP"/>
    <property type="match status" value="1"/>
</dbReference>
<evidence type="ECO:0000256" key="2">
    <source>
        <dbReference type="ARBA" id="ARBA00004370"/>
    </source>
</evidence>
<dbReference type="Gene3D" id="3.30.565.10">
    <property type="entry name" value="Histidine kinase-like ATPase, C-terminal domain"/>
    <property type="match status" value="1"/>
</dbReference>
<dbReference type="SMART" id="SM00388">
    <property type="entry name" value="HisKA"/>
    <property type="match status" value="1"/>
</dbReference>
<evidence type="ECO:0000259" key="10">
    <source>
        <dbReference type="PROSITE" id="PS50885"/>
    </source>
</evidence>
<feature type="transmembrane region" description="Helical" evidence="8">
    <location>
        <begin position="181"/>
        <end position="200"/>
    </location>
</feature>
<keyword evidence="4" id="KW-0597">Phosphoprotein</keyword>
<dbReference type="PANTHER" id="PTHR43711:SF31">
    <property type="entry name" value="HISTIDINE KINASE"/>
    <property type="match status" value="1"/>
</dbReference>
<dbReference type="PROSITE" id="PS50885">
    <property type="entry name" value="HAMP"/>
    <property type="match status" value="1"/>
</dbReference>
<reference evidence="11 12" key="1">
    <citation type="submission" date="2018-03" db="EMBL/GenBank/DDBJ databases">
        <title>Massilia armeniaca sp. nov., isolated from desert soil.</title>
        <authorList>
            <person name="Huang H."/>
            <person name="Ren M."/>
        </authorList>
    </citation>
    <scope>NUCLEOTIDE SEQUENCE [LARGE SCALE GENOMIC DNA]</scope>
    <source>
        <strain evidence="11 12">ZMN-3</strain>
    </source>
</reference>
<dbReference type="SMART" id="SM00304">
    <property type="entry name" value="HAMP"/>
    <property type="match status" value="1"/>
</dbReference>
<dbReference type="SMART" id="SM00387">
    <property type="entry name" value="HATPase_c"/>
    <property type="match status" value="1"/>
</dbReference>
<keyword evidence="7" id="KW-0902">Two-component regulatory system</keyword>
<keyword evidence="8" id="KW-1133">Transmembrane helix</keyword>
<evidence type="ECO:0000313" key="11">
    <source>
        <dbReference type="EMBL" id="AVR97943.1"/>
    </source>
</evidence>
<name>A0A2R4CE81_9BURK</name>
<sequence length="476" mass="52620">MSLKLSFRQLLLGAFLLIAVLLGVTSVQALLTLERLAAQSREISKDAILLTANAQQLAERSVAMERSARQFLVLDDPAFRERFAEAWRDALGALDVIAGALPGAEPTAFADWRRNGQAAWQALEMPRERRNARQLRLDAALAQLPAINDELAERVKEEVDRRNAAILTELDERRTILKSQVAASIGLAAVLALAFGLWLARPLRQIENAISRLGGNRYDMPIAVYGPADLRRLGRHLDWLRQRLAHLEADKSRFLRHISHELKTPLAALVEGVSLLEDEVAGPLSPNQREIARILRQNTVSLQTQIEDLLRYNAASFEAQTLRREPTDMGELLERIVDSQRLQWQARGLTVAMAGAAPPIAIDADKLGIVISNLLSNAVRFSPEGGTIRFTLNVAPASRGRLLQLDCIDQGPGVAPQDAERVFEPFYQGERQPPGARRGNGIGLSIVREYVSVHGGSLQLMPSSQGAHFRIELPYD</sequence>
<proteinExistence type="predicted"/>
<dbReference type="InterPro" id="IPR003661">
    <property type="entry name" value="HisK_dim/P_dom"/>
</dbReference>
<gene>
    <name evidence="11" type="ORF">C9I28_21600</name>
</gene>
<keyword evidence="12" id="KW-1185">Reference proteome</keyword>
<dbReference type="InterPro" id="IPR005467">
    <property type="entry name" value="His_kinase_dom"/>
</dbReference>
<dbReference type="PRINTS" id="PR00344">
    <property type="entry name" value="BCTRLSENSOR"/>
</dbReference>